<sequence length="267" mass="28581">MPKDQPRGDRAPSDIPARTPRLFVEQGFDADQPLRLGKEQSHYLATVLRLEVGAPVLIFNGRDGEWKATVTDTGRSGVTLELEAQLQPQRFGPDLHYLFAPLKHARLDYMVQKATEMGASRLLPVFTRRTQASRINLDRMRANAVEAAEQCGLVAVPDIAGEQKLPQALTHLEAGRTLIFCDEEAPQADPLAALAAAPAGPLALLIGPEGGFAPDERQLIGARANVVRLSLGPRILRADTAAVAALALVQAKLGDWGGGARPAVAEG</sequence>
<comment type="catalytic activity">
    <reaction evidence="11 12">
        <text>uridine(1498) in 16S rRNA + S-adenosyl-L-methionine = N(3)-methyluridine(1498) in 16S rRNA + S-adenosyl-L-homocysteine + H(+)</text>
        <dbReference type="Rhea" id="RHEA:42920"/>
        <dbReference type="Rhea" id="RHEA-COMP:10283"/>
        <dbReference type="Rhea" id="RHEA-COMP:10284"/>
        <dbReference type="ChEBI" id="CHEBI:15378"/>
        <dbReference type="ChEBI" id="CHEBI:57856"/>
        <dbReference type="ChEBI" id="CHEBI:59789"/>
        <dbReference type="ChEBI" id="CHEBI:65315"/>
        <dbReference type="ChEBI" id="CHEBI:74502"/>
        <dbReference type="EC" id="2.1.1.193"/>
    </reaction>
</comment>
<dbReference type="Gene3D" id="2.40.240.20">
    <property type="entry name" value="Hypothetical PUA domain-like, domain 1"/>
    <property type="match status" value="1"/>
</dbReference>
<evidence type="ECO:0000256" key="6">
    <source>
        <dbReference type="ARBA" id="ARBA00022552"/>
    </source>
</evidence>
<reference evidence="15" key="2">
    <citation type="submission" date="2020-09" db="EMBL/GenBank/DDBJ databases">
        <authorList>
            <person name="Sun Q."/>
            <person name="Zhou Y."/>
        </authorList>
    </citation>
    <scope>NUCLEOTIDE SEQUENCE</scope>
    <source>
        <strain evidence="15">CGMCC 1.12919</strain>
    </source>
</reference>
<dbReference type="CDD" id="cd18084">
    <property type="entry name" value="RsmE-like"/>
    <property type="match status" value="1"/>
</dbReference>
<dbReference type="PIRSF" id="PIRSF015601">
    <property type="entry name" value="MTase_slr0722"/>
    <property type="match status" value="1"/>
</dbReference>
<evidence type="ECO:0000313" key="16">
    <source>
        <dbReference type="Proteomes" id="UP000637002"/>
    </source>
</evidence>
<protein>
    <recommendedName>
        <fullName evidence="4 12">Ribosomal RNA small subunit methyltransferase E</fullName>
        <ecNumber evidence="3 12">2.1.1.193</ecNumber>
    </recommendedName>
</protein>
<evidence type="ECO:0000259" key="13">
    <source>
        <dbReference type="Pfam" id="PF04452"/>
    </source>
</evidence>
<dbReference type="NCBIfam" id="NF008696">
    <property type="entry name" value="PRK11713.3-5"/>
    <property type="match status" value="1"/>
</dbReference>
<keyword evidence="8 12" id="KW-0808">Transferase</keyword>
<dbReference type="GO" id="GO:0005737">
    <property type="term" value="C:cytoplasm"/>
    <property type="evidence" value="ECO:0007669"/>
    <property type="project" value="UniProtKB-SubCell"/>
</dbReference>
<keyword evidence="16" id="KW-1185">Reference proteome</keyword>
<name>A0A916XF34_9HYPH</name>
<comment type="caution">
    <text evidence="15">The sequence shown here is derived from an EMBL/GenBank/DDBJ whole genome shotgun (WGS) entry which is preliminary data.</text>
</comment>
<evidence type="ECO:0000256" key="12">
    <source>
        <dbReference type="PIRNR" id="PIRNR015601"/>
    </source>
</evidence>
<dbReference type="PANTHER" id="PTHR30027:SF3">
    <property type="entry name" value="16S RRNA (URACIL(1498)-N(3))-METHYLTRANSFERASE"/>
    <property type="match status" value="1"/>
</dbReference>
<dbReference type="NCBIfam" id="TIGR00046">
    <property type="entry name" value="RsmE family RNA methyltransferase"/>
    <property type="match status" value="1"/>
</dbReference>
<evidence type="ECO:0000256" key="5">
    <source>
        <dbReference type="ARBA" id="ARBA00022490"/>
    </source>
</evidence>
<evidence type="ECO:0000256" key="11">
    <source>
        <dbReference type="ARBA" id="ARBA00047944"/>
    </source>
</evidence>
<dbReference type="GO" id="GO:0070475">
    <property type="term" value="P:rRNA base methylation"/>
    <property type="evidence" value="ECO:0007669"/>
    <property type="project" value="TreeGrafter"/>
</dbReference>
<dbReference type="PANTHER" id="PTHR30027">
    <property type="entry name" value="RIBOSOMAL RNA SMALL SUBUNIT METHYLTRANSFERASE E"/>
    <property type="match status" value="1"/>
</dbReference>
<evidence type="ECO:0000256" key="4">
    <source>
        <dbReference type="ARBA" id="ARBA00013673"/>
    </source>
</evidence>
<dbReference type="InterPro" id="IPR015947">
    <property type="entry name" value="PUA-like_sf"/>
</dbReference>
<evidence type="ECO:0000256" key="1">
    <source>
        <dbReference type="ARBA" id="ARBA00004496"/>
    </source>
</evidence>
<dbReference type="AlphaFoldDB" id="A0A916XF34"/>
<feature type="domain" description="Ribosomal RNA small subunit methyltransferase E PUA-like" evidence="14">
    <location>
        <begin position="37"/>
        <end position="82"/>
    </location>
</feature>
<keyword evidence="7 12" id="KW-0489">Methyltransferase</keyword>
<evidence type="ECO:0000256" key="8">
    <source>
        <dbReference type="ARBA" id="ARBA00022679"/>
    </source>
</evidence>
<dbReference type="InterPro" id="IPR029028">
    <property type="entry name" value="Alpha/beta_knot_MTases"/>
</dbReference>
<accession>A0A916XF34</accession>
<evidence type="ECO:0000256" key="9">
    <source>
        <dbReference type="ARBA" id="ARBA00022691"/>
    </source>
</evidence>
<evidence type="ECO:0000256" key="2">
    <source>
        <dbReference type="ARBA" id="ARBA00005528"/>
    </source>
</evidence>
<keyword evidence="9 12" id="KW-0949">S-adenosyl-L-methionine</keyword>
<dbReference type="EMBL" id="BMGG01000004">
    <property type="protein sequence ID" value="GGC67482.1"/>
    <property type="molecule type" value="Genomic_DNA"/>
</dbReference>
<evidence type="ECO:0000256" key="7">
    <source>
        <dbReference type="ARBA" id="ARBA00022603"/>
    </source>
</evidence>
<proteinExistence type="inferred from homology"/>
<keyword evidence="5 12" id="KW-0963">Cytoplasm</keyword>
<evidence type="ECO:0000313" key="15">
    <source>
        <dbReference type="EMBL" id="GGC67482.1"/>
    </source>
</evidence>
<dbReference type="InterPro" id="IPR046887">
    <property type="entry name" value="RsmE_PUA-like"/>
</dbReference>
<feature type="domain" description="Ribosomal RNA small subunit methyltransferase E methyltransferase" evidence="13">
    <location>
        <begin position="94"/>
        <end position="250"/>
    </location>
</feature>
<dbReference type="SUPFAM" id="SSF88697">
    <property type="entry name" value="PUA domain-like"/>
    <property type="match status" value="1"/>
</dbReference>
<organism evidence="15 16">
    <name type="scientific">Chelatococcus reniformis</name>
    <dbReference type="NCBI Taxonomy" id="1494448"/>
    <lineage>
        <taxon>Bacteria</taxon>
        <taxon>Pseudomonadati</taxon>
        <taxon>Pseudomonadota</taxon>
        <taxon>Alphaproteobacteria</taxon>
        <taxon>Hyphomicrobiales</taxon>
        <taxon>Chelatococcaceae</taxon>
        <taxon>Chelatococcus</taxon>
    </lineage>
</organism>
<comment type="similarity">
    <text evidence="2 12">Belongs to the RNA methyltransferase RsmE family.</text>
</comment>
<dbReference type="Proteomes" id="UP000637002">
    <property type="component" value="Unassembled WGS sequence"/>
</dbReference>
<reference evidence="15" key="1">
    <citation type="journal article" date="2014" name="Int. J. Syst. Evol. Microbiol.">
        <title>Complete genome sequence of Corynebacterium casei LMG S-19264T (=DSM 44701T), isolated from a smear-ripened cheese.</title>
        <authorList>
            <consortium name="US DOE Joint Genome Institute (JGI-PGF)"/>
            <person name="Walter F."/>
            <person name="Albersmeier A."/>
            <person name="Kalinowski J."/>
            <person name="Ruckert C."/>
        </authorList>
    </citation>
    <scope>NUCLEOTIDE SEQUENCE</scope>
    <source>
        <strain evidence="15">CGMCC 1.12919</strain>
    </source>
</reference>
<dbReference type="SUPFAM" id="SSF75217">
    <property type="entry name" value="alpha/beta knot"/>
    <property type="match status" value="1"/>
</dbReference>
<dbReference type="Pfam" id="PF20260">
    <property type="entry name" value="PUA_4"/>
    <property type="match status" value="1"/>
</dbReference>
<evidence type="ECO:0000259" key="14">
    <source>
        <dbReference type="Pfam" id="PF20260"/>
    </source>
</evidence>
<dbReference type="Pfam" id="PF04452">
    <property type="entry name" value="Methyltrans_RNA"/>
    <property type="match status" value="1"/>
</dbReference>
<dbReference type="Gene3D" id="3.40.1280.10">
    <property type="match status" value="1"/>
</dbReference>
<dbReference type="InterPro" id="IPR006700">
    <property type="entry name" value="RsmE"/>
</dbReference>
<dbReference type="EC" id="2.1.1.193" evidence="3 12"/>
<gene>
    <name evidence="15" type="ORF">GCM10010994_27600</name>
</gene>
<evidence type="ECO:0000256" key="10">
    <source>
        <dbReference type="ARBA" id="ARBA00025699"/>
    </source>
</evidence>
<dbReference type="InterPro" id="IPR046886">
    <property type="entry name" value="RsmE_MTase_dom"/>
</dbReference>
<comment type="function">
    <text evidence="10 12">Specifically methylates the N3 position of the uracil ring of uridine 1498 (m3U1498) in 16S rRNA. Acts on the fully assembled 30S ribosomal subunit.</text>
</comment>
<dbReference type="GO" id="GO:0070042">
    <property type="term" value="F:rRNA (uridine-N3-)-methyltransferase activity"/>
    <property type="evidence" value="ECO:0007669"/>
    <property type="project" value="TreeGrafter"/>
</dbReference>
<comment type="subcellular location">
    <subcellularLocation>
        <location evidence="1 12">Cytoplasm</location>
    </subcellularLocation>
</comment>
<keyword evidence="6 12" id="KW-0698">rRNA processing</keyword>
<dbReference type="InterPro" id="IPR029026">
    <property type="entry name" value="tRNA_m1G_MTases_N"/>
</dbReference>
<evidence type="ECO:0000256" key="3">
    <source>
        <dbReference type="ARBA" id="ARBA00012328"/>
    </source>
</evidence>